<accession>A0ABQ4PQM9</accession>
<sequence>MMIAMSTGKENKSVAISFRLTESEYKPYKDILGHTELTKTEFFRNVFLNKQYTFNVKERRPVDYHRLIFYFNKASNNINQIAKRLNEDNKKGIISQKTYEKGINELITIQSNLQRLLNDC</sequence>
<dbReference type="InterPro" id="IPR053842">
    <property type="entry name" value="NikA-like"/>
</dbReference>
<name>A0ABQ4PQM9_9GAMM</name>
<dbReference type="EMBL" id="BPEY01000119">
    <property type="protein sequence ID" value="GIU51508.1"/>
    <property type="molecule type" value="Genomic_DNA"/>
</dbReference>
<proteinExistence type="predicted"/>
<protein>
    <recommendedName>
        <fullName evidence="3">Relaxosome component</fullName>
    </recommendedName>
</protein>
<dbReference type="Proteomes" id="UP000887104">
    <property type="component" value="Unassembled WGS sequence"/>
</dbReference>
<evidence type="ECO:0000313" key="1">
    <source>
        <dbReference type="EMBL" id="GIU51508.1"/>
    </source>
</evidence>
<reference evidence="1" key="1">
    <citation type="submission" date="2021-05" db="EMBL/GenBank/DDBJ databases">
        <title>Molecular characterization for Shewanella algae harboring chromosomal blaOXA-55-like strains isolated from clinical and environment sample.</title>
        <authorList>
            <person name="Ohama Y."/>
            <person name="Aoki K."/>
            <person name="Harada S."/>
            <person name="Moriya K."/>
            <person name="Ishii Y."/>
            <person name="Tateda K."/>
        </authorList>
    </citation>
    <scope>NUCLEOTIDE SEQUENCE</scope>
    <source>
        <strain evidence="1">JCM 11563</strain>
    </source>
</reference>
<dbReference type="Pfam" id="PF21983">
    <property type="entry name" value="NikA-like"/>
    <property type="match status" value="1"/>
</dbReference>
<evidence type="ECO:0000313" key="2">
    <source>
        <dbReference type="Proteomes" id="UP000887104"/>
    </source>
</evidence>
<evidence type="ECO:0008006" key="3">
    <source>
        <dbReference type="Google" id="ProtNLM"/>
    </source>
</evidence>
<organism evidence="1 2">
    <name type="scientific">Shewanella sairae</name>
    <dbReference type="NCBI Taxonomy" id="190310"/>
    <lineage>
        <taxon>Bacteria</taxon>
        <taxon>Pseudomonadati</taxon>
        <taxon>Pseudomonadota</taxon>
        <taxon>Gammaproteobacteria</taxon>
        <taxon>Alteromonadales</taxon>
        <taxon>Shewanellaceae</taxon>
        <taxon>Shewanella</taxon>
    </lineage>
</organism>
<keyword evidence="2" id="KW-1185">Reference proteome</keyword>
<gene>
    <name evidence="1" type="ORF">TUM4438_41380</name>
</gene>
<comment type="caution">
    <text evidence="1">The sequence shown here is derived from an EMBL/GenBank/DDBJ whole genome shotgun (WGS) entry which is preliminary data.</text>
</comment>